<reference evidence="1" key="1">
    <citation type="journal article" date="2011" name="Genome Biol.">
        <title>The draft genome of the carcinogenic human liver fluke Clonorchis sinensis.</title>
        <authorList>
            <person name="Wang X."/>
            <person name="Chen W."/>
            <person name="Huang Y."/>
            <person name="Sun J."/>
            <person name="Men J."/>
            <person name="Liu H."/>
            <person name="Luo F."/>
            <person name="Guo L."/>
            <person name="Lv X."/>
            <person name="Deng C."/>
            <person name="Zhou C."/>
            <person name="Fan Y."/>
            <person name="Li X."/>
            <person name="Huang L."/>
            <person name="Hu Y."/>
            <person name="Liang C."/>
            <person name="Hu X."/>
            <person name="Xu J."/>
            <person name="Yu X."/>
        </authorList>
    </citation>
    <scope>NUCLEOTIDE SEQUENCE [LARGE SCALE GENOMIC DNA]</scope>
    <source>
        <strain evidence="1">Henan</strain>
    </source>
</reference>
<dbReference type="AlphaFoldDB" id="G7YRS1"/>
<organism evidence="1 2">
    <name type="scientific">Clonorchis sinensis</name>
    <name type="common">Chinese liver fluke</name>
    <dbReference type="NCBI Taxonomy" id="79923"/>
    <lineage>
        <taxon>Eukaryota</taxon>
        <taxon>Metazoa</taxon>
        <taxon>Spiralia</taxon>
        <taxon>Lophotrochozoa</taxon>
        <taxon>Platyhelminthes</taxon>
        <taxon>Trematoda</taxon>
        <taxon>Digenea</taxon>
        <taxon>Opisthorchiida</taxon>
        <taxon>Opisthorchiata</taxon>
        <taxon>Opisthorchiidae</taxon>
        <taxon>Clonorchis</taxon>
    </lineage>
</organism>
<dbReference type="InterPro" id="IPR043128">
    <property type="entry name" value="Rev_trsase/Diguanyl_cyclase"/>
</dbReference>
<gene>
    <name evidence="1" type="ORF">CLF_108573</name>
</gene>
<accession>G7YRS1</accession>
<name>G7YRS1_CLOSI</name>
<dbReference type="Gene3D" id="3.30.70.270">
    <property type="match status" value="1"/>
</dbReference>
<protein>
    <submittedName>
        <fullName evidence="1">Retrovirus-related Pol polyprotein from transposon 412</fullName>
    </submittedName>
</protein>
<dbReference type="InterPro" id="IPR043502">
    <property type="entry name" value="DNA/RNA_pol_sf"/>
</dbReference>
<evidence type="ECO:0000313" key="1">
    <source>
        <dbReference type="EMBL" id="GAA55651.1"/>
    </source>
</evidence>
<reference key="2">
    <citation type="submission" date="2011-10" db="EMBL/GenBank/DDBJ databases">
        <title>The genome and transcriptome sequence of Clonorchis sinensis provide insights into the carcinogenic liver fluke.</title>
        <authorList>
            <person name="Wang X."/>
            <person name="Huang Y."/>
            <person name="Chen W."/>
            <person name="Liu H."/>
            <person name="Guo L."/>
            <person name="Chen Y."/>
            <person name="Luo F."/>
            <person name="Zhou W."/>
            <person name="Sun J."/>
            <person name="Mao Q."/>
            <person name="Liang P."/>
            <person name="Zhou C."/>
            <person name="Tian Y."/>
            <person name="Men J."/>
            <person name="Lv X."/>
            <person name="Huang L."/>
            <person name="Zhou J."/>
            <person name="Hu Y."/>
            <person name="Li R."/>
            <person name="Zhang F."/>
            <person name="Lei H."/>
            <person name="Li X."/>
            <person name="Hu X."/>
            <person name="Liang C."/>
            <person name="Xu J."/>
            <person name="Wu Z."/>
            <person name="Yu X."/>
        </authorList>
    </citation>
    <scope>NUCLEOTIDE SEQUENCE</scope>
    <source>
        <strain>Henan</strain>
    </source>
</reference>
<dbReference type="SUPFAM" id="SSF56672">
    <property type="entry name" value="DNA/RNA polymerases"/>
    <property type="match status" value="1"/>
</dbReference>
<evidence type="ECO:0000313" key="2">
    <source>
        <dbReference type="Proteomes" id="UP000008909"/>
    </source>
</evidence>
<dbReference type="PANTHER" id="PTHR24559">
    <property type="entry name" value="TRANSPOSON TY3-I GAG-POL POLYPROTEIN"/>
    <property type="match status" value="1"/>
</dbReference>
<dbReference type="PANTHER" id="PTHR24559:SF444">
    <property type="entry name" value="REVERSE TRANSCRIPTASE DOMAIN-CONTAINING PROTEIN"/>
    <property type="match status" value="1"/>
</dbReference>
<dbReference type="Proteomes" id="UP000008909">
    <property type="component" value="Unassembled WGS sequence"/>
</dbReference>
<dbReference type="InterPro" id="IPR053134">
    <property type="entry name" value="RNA-dir_DNA_polymerase"/>
</dbReference>
<feature type="non-terminal residue" evidence="1">
    <location>
        <position position="195"/>
    </location>
</feature>
<proteinExistence type="predicted"/>
<keyword evidence="2" id="KW-1185">Reference proteome</keyword>
<dbReference type="Gene3D" id="3.10.10.10">
    <property type="entry name" value="HIV Type 1 Reverse Transcriptase, subunit A, domain 1"/>
    <property type="match status" value="1"/>
</dbReference>
<sequence length="195" mass="22357">MASTTHSCSTKSYYLVFIQYKDATYERFKLCVLPNLCADVLLGHDFLGLHDKVEIPFGGQRGTLTVCGVTSAKLESPSLFTNLAAKYKPIATKSRHHTPEDELFIQTEVDRMLTDGIIEPSNSQWRAQVLVTRIAKYNRRMVIDYSQTINRFIYLDAYPLPRMDQMIETIARYTVYSTLDLQSAYRQVPIIKSDK</sequence>
<dbReference type="EMBL" id="DF144056">
    <property type="protein sequence ID" value="GAA55651.1"/>
    <property type="molecule type" value="Genomic_DNA"/>
</dbReference>